<protein>
    <recommendedName>
        <fullName evidence="4">Lipoprotein</fullName>
    </recommendedName>
</protein>
<name>A0ABW1AEU4_9ACTN</name>
<evidence type="ECO:0000256" key="1">
    <source>
        <dbReference type="SAM" id="MobiDB-lite"/>
    </source>
</evidence>
<organism evidence="2 3">
    <name type="scientific">Actinomadura rugatobispora</name>
    <dbReference type="NCBI Taxonomy" id="1994"/>
    <lineage>
        <taxon>Bacteria</taxon>
        <taxon>Bacillati</taxon>
        <taxon>Actinomycetota</taxon>
        <taxon>Actinomycetes</taxon>
        <taxon>Streptosporangiales</taxon>
        <taxon>Thermomonosporaceae</taxon>
        <taxon>Actinomadura</taxon>
    </lineage>
</organism>
<feature type="region of interest" description="Disordered" evidence="1">
    <location>
        <begin position="33"/>
        <end position="116"/>
    </location>
</feature>
<feature type="compositionally biased region" description="Low complexity" evidence="1">
    <location>
        <begin position="66"/>
        <end position="75"/>
    </location>
</feature>
<keyword evidence="3" id="KW-1185">Reference proteome</keyword>
<evidence type="ECO:0000313" key="2">
    <source>
        <dbReference type="EMBL" id="MFC5753030.1"/>
    </source>
</evidence>
<comment type="caution">
    <text evidence="2">The sequence shown here is derived from an EMBL/GenBank/DDBJ whole genome shotgun (WGS) entry which is preliminary data.</text>
</comment>
<reference evidence="3" key="1">
    <citation type="journal article" date="2019" name="Int. J. Syst. Evol. Microbiol.">
        <title>The Global Catalogue of Microorganisms (GCM) 10K type strain sequencing project: providing services to taxonomists for standard genome sequencing and annotation.</title>
        <authorList>
            <consortium name="The Broad Institute Genomics Platform"/>
            <consortium name="The Broad Institute Genome Sequencing Center for Infectious Disease"/>
            <person name="Wu L."/>
            <person name="Ma J."/>
        </authorList>
    </citation>
    <scope>NUCLEOTIDE SEQUENCE [LARGE SCALE GENOMIC DNA]</scope>
    <source>
        <strain evidence="3">KCTC 42087</strain>
    </source>
</reference>
<proteinExistence type="predicted"/>
<accession>A0ABW1AEU4</accession>
<dbReference type="RefSeq" id="WP_378289626.1">
    <property type="nucleotide sequence ID" value="NZ_JBHSON010000101.1"/>
</dbReference>
<evidence type="ECO:0008006" key="4">
    <source>
        <dbReference type="Google" id="ProtNLM"/>
    </source>
</evidence>
<sequence>MERRTDRTVAVSAVAVVGVVFAAVVAVRAVAGGAGDSGTMPSATAVAQRDRVAQADASPDAPPSPAGSSTAAPGRTGSGGGTARGSGGDGNGGGQGSGSGSAAALPSTPPPGAPAIDSYVRVTEVRLSGASNGDYEHQRETATFTLAPRFALEATGVRKSMKDGRLTTVTQKVIVKGDVLYGYDGQAWSQSTLTPAQLTRLRTGSDPRQFTYLLRELPGMTRTGPDAGGVTRYLARAVLDDLYVLLPREVAAHLRTLMPAGTGVALDLRADRADRPSRIGVNASVPGARFTGSMGFQSYG</sequence>
<evidence type="ECO:0000313" key="3">
    <source>
        <dbReference type="Proteomes" id="UP001596074"/>
    </source>
</evidence>
<feature type="compositionally biased region" description="Gly residues" evidence="1">
    <location>
        <begin position="76"/>
        <end position="99"/>
    </location>
</feature>
<dbReference type="Proteomes" id="UP001596074">
    <property type="component" value="Unassembled WGS sequence"/>
</dbReference>
<gene>
    <name evidence="2" type="ORF">ACFPZN_46090</name>
</gene>
<dbReference type="EMBL" id="JBHSON010000101">
    <property type="protein sequence ID" value="MFC5753030.1"/>
    <property type="molecule type" value="Genomic_DNA"/>
</dbReference>